<dbReference type="SUPFAM" id="SSF47571">
    <property type="entry name" value="Cloroperoxidase"/>
    <property type="match status" value="1"/>
</dbReference>
<protein>
    <submittedName>
        <fullName evidence="9">Cloroperoxidase</fullName>
    </submittedName>
</protein>
<gene>
    <name evidence="9" type="ORF">FA14DRAFT_146877</name>
</gene>
<keyword evidence="10" id="KW-1185">Reference proteome</keyword>
<dbReference type="InParanoid" id="A0A316V7I3"/>
<dbReference type="Pfam" id="PF01328">
    <property type="entry name" value="Peroxidase_2"/>
    <property type="match status" value="1"/>
</dbReference>
<keyword evidence="4" id="KW-0479">Metal-binding</keyword>
<dbReference type="GO" id="GO:0004601">
    <property type="term" value="F:peroxidase activity"/>
    <property type="evidence" value="ECO:0007669"/>
    <property type="project" value="UniProtKB-KW"/>
</dbReference>
<dbReference type="Proteomes" id="UP000245771">
    <property type="component" value="Unassembled WGS sequence"/>
</dbReference>
<keyword evidence="3" id="KW-0349">Heme</keyword>
<evidence type="ECO:0000256" key="3">
    <source>
        <dbReference type="ARBA" id="ARBA00022617"/>
    </source>
</evidence>
<dbReference type="EMBL" id="KZ819604">
    <property type="protein sequence ID" value="PWN33154.1"/>
    <property type="molecule type" value="Genomic_DNA"/>
</dbReference>
<evidence type="ECO:0000313" key="10">
    <source>
        <dbReference type="Proteomes" id="UP000245771"/>
    </source>
</evidence>
<name>A0A316V7I3_9BASI</name>
<evidence type="ECO:0000256" key="1">
    <source>
        <dbReference type="ARBA" id="ARBA00001970"/>
    </source>
</evidence>
<evidence type="ECO:0000313" key="9">
    <source>
        <dbReference type="EMBL" id="PWN33154.1"/>
    </source>
</evidence>
<sequence length="433" mass="46821">MKAILPGYAKRQGVGLPPTFPFPDNFGIPRKYIFDADQQYVDLTGEHEWQAPGPDDQRGPCAGLNALANHGFISRDGVVDRNDVINGISNAVGLAQDATIFLEAATSFFNGDPVTGKWSIGGYSSKVATLGALQEDLLGRPAGICGLGHLRSEGDSSITRGDFSQPTGPNNNCESYPQFTKELLDLAREKYPEDGRITPSILAEHQNRRKLYSVANNPNYFSPPYAGVAFTPAAHHFVFVLMANKSEEFPQGYLSPENFLSWFGYQGDPQGDITYTYGHERIPAPFYKRHPLQEWTLEDILIGVSQQVLAYPNTSHIGGNTGKVNSFAGINVGDLTGGAGTAVTEFAKDPKTMGCFISQALLSSSPTFLSNFEPAQRAIMQNAYNSNLVPALSSAFGDCTGFQNGKDIHSYSNQFPGITADLNDASRADSPSP</sequence>
<dbReference type="Gene3D" id="1.10.489.10">
    <property type="entry name" value="Chloroperoxidase-like"/>
    <property type="match status" value="1"/>
</dbReference>
<evidence type="ECO:0000259" key="8">
    <source>
        <dbReference type="PROSITE" id="PS51405"/>
    </source>
</evidence>
<dbReference type="PANTHER" id="PTHR33577:SF1">
    <property type="entry name" value="HEME HALOPEROXIDASE FAMILY PROFILE DOMAIN-CONTAINING PROTEIN"/>
    <property type="match status" value="1"/>
</dbReference>
<reference evidence="9 10" key="1">
    <citation type="journal article" date="2018" name="Mol. Biol. Evol.">
        <title>Broad Genomic Sampling Reveals a Smut Pathogenic Ancestry of the Fungal Clade Ustilaginomycotina.</title>
        <authorList>
            <person name="Kijpornyongpan T."/>
            <person name="Mondo S.J."/>
            <person name="Barry K."/>
            <person name="Sandor L."/>
            <person name="Lee J."/>
            <person name="Lipzen A."/>
            <person name="Pangilinan J."/>
            <person name="LaButti K."/>
            <person name="Hainaut M."/>
            <person name="Henrissat B."/>
            <person name="Grigoriev I.V."/>
            <person name="Spatafora J.W."/>
            <person name="Aime M.C."/>
        </authorList>
    </citation>
    <scope>NUCLEOTIDE SEQUENCE [LARGE SCALE GENOMIC DNA]</scope>
    <source>
        <strain evidence="9 10">MCA 3882</strain>
    </source>
</reference>
<dbReference type="GeneID" id="37019112"/>
<accession>A0A316V7I3</accession>
<dbReference type="GO" id="GO:0046872">
    <property type="term" value="F:metal ion binding"/>
    <property type="evidence" value="ECO:0007669"/>
    <property type="project" value="UniProtKB-KW"/>
</dbReference>
<feature type="domain" description="Heme haloperoxidase family profile" evidence="8">
    <location>
        <begin position="45"/>
        <end position="302"/>
    </location>
</feature>
<evidence type="ECO:0000256" key="4">
    <source>
        <dbReference type="ARBA" id="ARBA00022723"/>
    </source>
</evidence>
<evidence type="ECO:0000256" key="2">
    <source>
        <dbReference type="ARBA" id="ARBA00022559"/>
    </source>
</evidence>
<keyword evidence="5" id="KW-0560">Oxidoreductase</keyword>
<dbReference type="InterPro" id="IPR036851">
    <property type="entry name" value="Chloroperoxidase-like_sf"/>
</dbReference>
<evidence type="ECO:0000256" key="6">
    <source>
        <dbReference type="ARBA" id="ARBA00023004"/>
    </source>
</evidence>
<dbReference type="RefSeq" id="XP_025353456.1">
    <property type="nucleotide sequence ID" value="XM_025497331.1"/>
</dbReference>
<dbReference type="InterPro" id="IPR000028">
    <property type="entry name" value="Chloroperoxidase"/>
</dbReference>
<dbReference type="AlphaFoldDB" id="A0A316V7I3"/>
<evidence type="ECO:0000256" key="7">
    <source>
        <dbReference type="ARBA" id="ARBA00025795"/>
    </source>
</evidence>
<dbReference type="PANTHER" id="PTHR33577">
    <property type="entry name" value="STERIGMATOCYSTIN BIOSYNTHESIS PEROXIDASE STCC-RELATED"/>
    <property type="match status" value="1"/>
</dbReference>
<organism evidence="9 10">
    <name type="scientific">Meira miltonrushii</name>
    <dbReference type="NCBI Taxonomy" id="1280837"/>
    <lineage>
        <taxon>Eukaryota</taxon>
        <taxon>Fungi</taxon>
        <taxon>Dikarya</taxon>
        <taxon>Basidiomycota</taxon>
        <taxon>Ustilaginomycotina</taxon>
        <taxon>Exobasidiomycetes</taxon>
        <taxon>Exobasidiales</taxon>
        <taxon>Brachybasidiaceae</taxon>
        <taxon>Meira</taxon>
    </lineage>
</organism>
<dbReference type="PROSITE" id="PS51405">
    <property type="entry name" value="HEME_HALOPEROXIDASE"/>
    <property type="match status" value="1"/>
</dbReference>
<comment type="similarity">
    <text evidence="7">Belongs to the chloroperoxidase family.</text>
</comment>
<comment type="cofactor">
    <cofactor evidence="1">
        <name>heme b</name>
        <dbReference type="ChEBI" id="CHEBI:60344"/>
    </cofactor>
</comment>
<proteinExistence type="inferred from homology"/>
<keyword evidence="2 9" id="KW-0575">Peroxidase</keyword>
<evidence type="ECO:0000256" key="5">
    <source>
        <dbReference type="ARBA" id="ARBA00023002"/>
    </source>
</evidence>
<keyword evidence="6" id="KW-0408">Iron</keyword>
<dbReference type="OrthoDB" id="407298at2759"/>